<accession>A0A8J3R4A0</accession>
<dbReference type="Proteomes" id="UP000642748">
    <property type="component" value="Unassembled WGS sequence"/>
</dbReference>
<dbReference type="SUPFAM" id="SSF55729">
    <property type="entry name" value="Acyl-CoA N-acyltransferases (Nat)"/>
    <property type="match status" value="1"/>
</dbReference>
<organism evidence="3 4">
    <name type="scientific">Rugosimonospora africana</name>
    <dbReference type="NCBI Taxonomy" id="556532"/>
    <lineage>
        <taxon>Bacteria</taxon>
        <taxon>Bacillati</taxon>
        <taxon>Actinomycetota</taxon>
        <taxon>Actinomycetes</taxon>
        <taxon>Micromonosporales</taxon>
        <taxon>Micromonosporaceae</taxon>
        <taxon>Rugosimonospora</taxon>
    </lineage>
</organism>
<evidence type="ECO:0000259" key="2">
    <source>
        <dbReference type="PROSITE" id="PS51729"/>
    </source>
</evidence>
<evidence type="ECO:0008006" key="5">
    <source>
        <dbReference type="Google" id="ProtNLM"/>
    </source>
</evidence>
<evidence type="ECO:0000313" key="4">
    <source>
        <dbReference type="Proteomes" id="UP000642748"/>
    </source>
</evidence>
<dbReference type="AlphaFoldDB" id="A0A8J3R4A0"/>
<dbReference type="InterPro" id="IPR000182">
    <property type="entry name" value="GNAT_dom"/>
</dbReference>
<dbReference type="GO" id="GO:0016747">
    <property type="term" value="F:acyltransferase activity, transferring groups other than amino-acyl groups"/>
    <property type="evidence" value="ECO:0007669"/>
    <property type="project" value="InterPro"/>
</dbReference>
<dbReference type="Gene3D" id="3.40.630.30">
    <property type="match status" value="1"/>
</dbReference>
<feature type="domain" description="N-acetyltransferase" evidence="2">
    <location>
        <begin position="11"/>
        <end position="97"/>
    </location>
</feature>
<reference evidence="3" key="1">
    <citation type="submission" date="2021-01" db="EMBL/GenBank/DDBJ databases">
        <title>Whole genome shotgun sequence of Rugosimonospora africana NBRC 104875.</title>
        <authorList>
            <person name="Komaki H."/>
            <person name="Tamura T."/>
        </authorList>
    </citation>
    <scope>NUCLEOTIDE SEQUENCE</scope>
    <source>
        <strain evidence="3">NBRC 104875</strain>
    </source>
</reference>
<dbReference type="EMBL" id="BONZ01000131">
    <property type="protein sequence ID" value="GIH21428.1"/>
    <property type="molecule type" value="Genomic_DNA"/>
</dbReference>
<dbReference type="PROSITE" id="PS51729">
    <property type="entry name" value="GNAT_YJDJ"/>
    <property type="match status" value="1"/>
</dbReference>
<dbReference type="InterPro" id="IPR031165">
    <property type="entry name" value="GNAT_YJDJ"/>
</dbReference>
<dbReference type="CDD" id="cd04301">
    <property type="entry name" value="NAT_SF"/>
    <property type="match status" value="1"/>
</dbReference>
<dbReference type="PANTHER" id="PTHR31435:SF10">
    <property type="entry name" value="BSR4717 PROTEIN"/>
    <property type="match status" value="1"/>
</dbReference>
<name>A0A8J3R4A0_9ACTN</name>
<evidence type="ECO:0000259" key="1">
    <source>
        <dbReference type="PROSITE" id="PS51186"/>
    </source>
</evidence>
<protein>
    <recommendedName>
        <fullName evidence="5">N-acetyltransferase domain-containing protein</fullName>
    </recommendedName>
</protein>
<feature type="domain" description="N-acetyltransferase" evidence="1">
    <location>
        <begin position="1"/>
        <end position="99"/>
    </location>
</feature>
<sequence>MTGNLENVDIRHDSDNRKYDAWDGEEAVGVVVYELLGGRITITHAAVRESHRGQGIGAKLIGSALDDLQATGGPIRVTCPVVRAFIERNPRYASLLDRP</sequence>
<proteinExistence type="predicted"/>
<gene>
    <name evidence="3" type="ORF">Raf01_96000</name>
</gene>
<dbReference type="InterPro" id="IPR016181">
    <property type="entry name" value="Acyl_CoA_acyltransferase"/>
</dbReference>
<comment type="caution">
    <text evidence="3">The sequence shown here is derived from an EMBL/GenBank/DDBJ whole genome shotgun (WGS) entry which is preliminary data.</text>
</comment>
<dbReference type="InterPro" id="IPR045057">
    <property type="entry name" value="Gcn5-rel_NAT"/>
</dbReference>
<keyword evidence="4" id="KW-1185">Reference proteome</keyword>
<dbReference type="PANTHER" id="PTHR31435">
    <property type="entry name" value="PROTEIN NATD1"/>
    <property type="match status" value="1"/>
</dbReference>
<dbReference type="RefSeq" id="WP_203924810.1">
    <property type="nucleotide sequence ID" value="NZ_BONZ01000131.1"/>
</dbReference>
<dbReference type="PROSITE" id="PS51186">
    <property type="entry name" value="GNAT"/>
    <property type="match status" value="1"/>
</dbReference>
<evidence type="ECO:0000313" key="3">
    <source>
        <dbReference type="EMBL" id="GIH21428.1"/>
    </source>
</evidence>
<dbReference type="Pfam" id="PF14542">
    <property type="entry name" value="Acetyltransf_CG"/>
    <property type="match status" value="1"/>
</dbReference>